<dbReference type="GO" id="GO:0008770">
    <property type="term" value="F:[acyl-carrier-protein] phosphodiesterase activity"/>
    <property type="evidence" value="ECO:0007669"/>
    <property type="project" value="InterPro"/>
</dbReference>
<dbReference type="AlphaFoldDB" id="A0A1V0B8Y4"/>
<dbReference type="InterPro" id="IPR007431">
    <property type="entry name" value="ACP_PD"/>
</dbReference>
<dbReference type="STRING" id="1931241.BVH74_17260"/>
<dbReference type="EMBL" id="CP020100">
    <property type="protein sequence ID" value="AQZ96393.1"/>
    <property type="molecule type" value="Genomic_DNA"/>
</dbReference>
<dbReference type="PANTHER" id="PTHR38764">
    <property type="entry name" value="ACYL CARRIER PROTEIN PHOSPHODIESTERASE"/>
    <property type="match status" value="1"/>
</dbReference>
<dbReference type="PANTHER" id="PTHR38764:SF1">
    <property type="entry name" value="ACYL CARRIER PROTEIN PHOSPHODIESTERASE"/>
    <property type="match status" value="1"/>
</dbReference>
<evidence type="ECO:0000256" key="1">
    <source>
        <dbReference type="ARBA" id="ARBA00022516"/>
    </source>
</evidence>
<evidence type="ECO:0008006" key="7">
    <source>
        <dbReference type="Google" id="ProtNLM"/>
    </source>
</evidence>
<evidence type="ECO:0000256" key="3">
    <source>
        <dbReference type="ARBA" id="ARBA00023098"/>
    </source>
</evidence>
<evidence type="ECO:0000313" key="5">
    <source>
        <dbReference type="EMBL" id="AQZ96393.1"/>
    </source>
</evidence>
<dbReference type="PIRSF" id="PIRSF011489">
    <property type="entry name" value="DUF479"/>
    <property type="match status" value="1"/>
</dbReference>
<dbReference type="GO" id="GO:0006633">
    <property type="term" value="P:fatty acid biosynthetic process"/>
    <property type="evidence" value="ECO:0007669"/>
    <property type="project" value="UniProtKB-KW"/>
</dbReference>
<keyword evidence="6" id="KW-1185">Reference proteome</keyword>
<keyword evidence="2" id="KW-0378">Hydrolase</keyword>
<accession>A0A1V0B8Y4</accession>
<dbReference type="KEGG" id="ppha:BVH74_17260"/>
<reference evidence="5 6" key="1">
    <citation type="submission" date="2017-03" db="EMBL/GenBank/DDBJ databases">
        <title>Complete genome sequence of the novel DNRA strain Pseudomonas sp. S-6-2 isolated from Chinese polluted river sediment. Journal of Biotechnology.</title>
        <authorList>
            <person name="Li J."/>
            <person name="Xiang F."/>
            <person name="Wang L."/>
            <person name="Xi L."/>
            <person name="Liu J."/>
        </authorList>
    </citation>
    <scope>NUCLEOTIDE SEQUENCE [LARGE SCALE GENOMIC DNA]</scope>
    <source>
        <strain evidence="5 6">S-6-2</strain>
    </source>
</reference>
<sequence length="211" mass="23714">MNFLAHLLLGPPQPQQALGSLLGDFVKGPVANLALPPAVREGVWLHRRIDVFTDSHPLVLASKARVSSERRRFAGIMVDMFYDHLLARHWARFSAQPIEHFTQQMYAGLLAQQALIPEHAWPVIQRMAEQDWLSSYAELEQLERALTNMGRRLRRDNRLAGSVLELERDYGGFEADFLAFMPEVIDYAATQAAALKSDPDLRALLSGSPNA</sequence>
<keyword evidence="4" id="KW-0275">Fatty acid biosynthesis</keyword>
<keyword evidence="1" id="KW-0444">Lipid biosynthesis</keyword>
<evidence type="ECO:0000256" key="4">
    <source>
        <dbReference type="ARBA" id="ARBA00023160"/>
    </source>
</evidence>
<dbReference type="Pfam" id="PF04336">
    <property type="entry name" value="ACP_PD"/>
    <property type="match status" value="1"/>
</dbReference>
<dbReference type="RefSeq" id="WP_080051301.1">
    <property type="nucleotide sequence ID" value="NZ_CP020100.1"/>
</dbReference>
<organism evidence="5 6">
    <name type="scientific">Halopseudomonas phragmitis</name>
    <dbReference type="NCBI Taxonomy" id="1931241"/>
    <lineage>
        <taxon>Bacteria</taxon>
        <taxon>Pseudomonadati</taxon>
        <taxon>Pseudomonadota</taxon>
        <taxon>Gammaproteobacteria</taxon>
        <taxon>Pseudomonadales</taxon>
        <taxon>Pseudomonadaceae</taxon>
        <taxon>Halopseudomonas</taxon>
    </lineage>
</organism>
<keyword evidence="3" id="KW-0443">Lipid metabolism</keyword>
<gene>
    <name evidence="5" type="ORF">BVH74_17260</name>
</gene>
<evidence type="ECO:0000256" key="2">
    <source>
        <dbReference type="ARBA" id="ARBA00022801"/>
    </source>
</evidence>
<keyword evidence="4" id="KW-0276">Fatty acid metabolism</keyword>
<protein>
    <recommendedName>
        <fullName evidence="7">DUF479 domain-containing protein</fullName>
    </recommendedName>
</protein>
<name>A0A1V0B8Y4_9GAMM</name>
<evidence type="ECO:0000313" key="6">
    <source>
        <dbReference type="Proteomes" id="UP000243488"/>
    </source>
</evidence>
<dbReference type="Proteomes" id="UP000243488">
    <property type="component" value="Chromosome"/>
</dbReference>
<proteinExistence type="predicted"/>